<evidence type="ECO:0000313" key="3">
    <source>
        <dbReference type="Proteomes" id="UP000032180"/>
    </source>
</evidence>
<keyword evidence="3" id="KW-1185">Reference proteome</keyword>
<dbReference type="Gramene" id="LPERR08G01200.1">
    <property type="protein sequence ID" value="LPERR08G01200.1"/>
    <property type="gene ID" value="LPERR08G01200"/>
</dbReference>
<reference evidence="3" key="2">
    <citation type="submission" date="2013-12" db="EMBL/GenBank/DDBJ databases">
        <authorList>
            <person name="Yu Y."/>
            <person name="Lee S."/>
            <person name="de Baynast K."/>
            <person name="Wissotski M."/>
            <person name="Liu L."/>
            <person name="Talag J."/>
            <person name="Goicoechea J."/>
            <person name="Angelova A."/>
            <person name="Jetty R."/>
            <person name="Kudrna D."/>
            <person name="Golser W."/>
            <person name="Rivera L."/>
            <person name="Zhang J."/>
            <person name="Wing R."/>
        </authorList>
    </citation>
    <scope>NUCLEOTIDE SEQUENCE</scope>
</reference>
<evidence type="ECO:0000313" key="2">
    <source>
        <dbReference type="EnsemblPlants" id="LPERR08G01200.1"/>
    </source>
</evidence>
<name>A0A0D9X3R5_9ORYZ</name>
<dbReference type="EnsemblPlants" id="LPERR08G01200.1">
    <property type="protein sequence ID" value="LPERR08G01200.1"/>
    <property type="gene ID" value="LPERR08G01200"/>
</dbReference>
<evidence type="ECO:0000256" key="1">
    <source>
        <dbReference type="SAM" id="MobiDB-lite"/>
    </source>
</evidence>
<protein>
    <submittedName>
        <fullName evidence="2">Uncharacterized protein</fullName>
    </submittedName>
</protein>
<feature type="region of interest" description="Disordered" evidence="1">
    <location>
        <begin position="1"/>
        <end position="37"/>
    </location>
</feature>
<organism evidence="2 3">
    <name type="scientific">Leersia perrieri</name>
    <dbReference type="NCBI Taxonomy" id="77586"/>
    <lineage>
        <taxon>Eukaryota</taxon>
        <taxon>Viridiplantae</taxon>
        <taxon>Streptophyta</taxon>
        <taxon>Embryophyta</taxon>
        <taxon>Tracheophyta</taxon>
        <taxon>Spermatophyta</taxon>
        <taxon>Magnoliopsida</taxon>
        <taxon>Liliopsida</taxon>
        <taxon>Poales</taxon>
        <taxon>Poaceae</taxon>
        <taxon>BOP clade</taxon>
        <taxon>Oryzoideae</taxon>
        <taxon>Oryzeae</taxon>
        <taxon>Oryzinae</taxon>
        <taxon>Leersia</taxon>
    </lineage>
</organism>
<reference evidence="2 3" key="1">
    <citation type="submission" date="2012-08" db="EMBL/GenBank/DDBJ databases">
        <title>Oryza genome evolution.</title>
        <authorList>
            <person name="Wing R.A."/>
        </authorList>
    </citation>
    <scope>NUCLEOTIDE SEQUENCE</scope>
</reference>
<feature type="compositionally biased region" description="Basic and acidic residues" evidence="1">
    <location>
        <begin position="1"/>
        <end position="12"/>
    </location>
</feature>
<sequence length="86" mass="10234">MAVEYDVRELGDLHGQNGRTSRESFKSSASSSRLSRARRRFQQHFLRPLFYKKSRRQKDASLLRHNKMEVLLHPSALPRQFVFEMK</sequence>
<reference evidence="2" key="3">
    <citation type="submission" date="2015-04" db="UniProtKB">
        <authorList>
            <consortium name="EnsemblPlants"/>
        </authorList>
    </citation>
    <scope>IDENTIFICATION</scope>
</reference>
<dbReference type="Proteomes" id="UP000032180">
    <property type="component" value="Chromosome 8"/>
</dbReference>
<proteinExistence type="predicted"/>
<dbReference type="HOGENOM" id="CLU_2501208_0_0_1"/>
<dbReference type="AlphaFoldDB" id="A0A0D9X3R5"/>
<accession>A0A0D9X3R5</accession>